<feature type="transmembrane region" description="Helical" evidence="1">
    <location>
        <begin position="21"/>
        <end position="40"/>
    </location>
</feature>
<dbReference type="AlphaFoldDB" id="A0A9N9V4H0"/>
<keyword evidence="1" id="KW-0812">Transmembrane</keyword>
<keyword evidence="3" id="KW-1185">Reference proteome</keyword>
<dbReference type="OrthoDB" id="10426215at2759"/>
<evidence type="ECO:0000313" key="3">
    <source>
        <dbReference type="Proteomes" id="UP000696573"/>
    </source>
</evidence>
<comment type="caution">
    <text evidence="2">The sequence shown here is derived from an EMBL/GenBank/DDBJ whole genome shotgun (WGS) entry which is preliminary data.</text>
</comment>
<sequence length="179" mass="19817">MALRSTTNGAAQERELSKILFVAKGIFANGSLAILFLPLFSPCREYFADASQERSIEHAACHHELISRYGPWQSFGDDTDLRDGKERELSKILFVAEDAFANGSPPIHFLPLYSPYREYYADASEDRPIEHAACHHELRPRDGEISTDRIARLGADSFLAELGKELENTTLGASSAGSV</sequence>
<name>A0A9N9V4H0_9HYPO</name>
<evidence type="ECO:0000313" key="2">
    <source>
        <dbReference type="EMBL" id="CAH0015927.1"/>
    </source>
</evidence>
<reference evidence="2" key="1">
    <citation type="submission" date="2021-10" db="EMBL/GenBank/DDBJ databases">
        <authorList>
            <person name="Piombo E."/>
        </authorList>
    </citation>
    <scope>NUCLEOTIDE SEQUENCE</scope>
</reference>
<protein>
    <submittedName>
        <fullName evidence="2">Uncharacterized protein</fullName>
    </submittedName>
</protein>
<keyword evidence="1" id="KW-0472">Membrane</keyword>
<gene>
    <name evidence="2" type="ORF">CRHIZ90672A_00017021</name>
</gene>
<dbReference type="EMBL" id="CABFNQ020000452">
    <property type="protein sequence ID" value="CAH0015927.1"/>
    <property type="molecule type" value="Genomic_DNA"/>
</dbReference>
<keyword evidence="1" id="KW-1133">Transmembrane helix</keyword>
<proteinExistence type="predicted"/>
<organism evidence="2 3">
    <name type="scientific">Clonostachys rhizophaga</name>
    <dbReference type="NCBI Taxonomy" id="160324"/>
    <lineage>
        <taxon>Eukaryota</taxon>
        <taxon>Fungi</taxon>
        <taxon>Dikarya</taxon>
        <taxon>Ascomycota</taxon>
        <taxon>Pezizomycotina</taxon>
        <taxon>Sordariomycetes</taxon>
        <taxon>Hypocreomycetidae</taxon>
        <taxon>Hypocreales</taxon>
        <taxon>Bionectriaceae</taxon>
        <taxon>Clonostachys</taxon>
    </lineage>
</organism>
<accession>A0A9N9V4H0</accession>
<evidence type="ECO:0000256" key="1">
    <source>
        <dbReference type="SAM" id="Phobius"/>
    </source>
</evidence>
<dbReference type="Proteomes" id="UP000696573">
    <property type="component" value="Unassembled WGS sequence"/>
</dbReference>